<evidence type="ECO:0000256" key="3">
    <source>
        <dbReference type="ARBA" id="ARBA00022490"/>
    </source>
</evidence>
<keyword evidence="4" id="KW-0677">Repeat</keyword>
<dbReference type="eggNOG" id="KOG2171">
    <property type="taxonomic scope" value="Eukaryota"/>
</dbReference>
<evidence type="ECO:0000256" key="1">
    <source>
        <dbReference type="ARBA" id="ARBA00004496"/>
    </source>
</evidence>
<feature type="compositionally biased region" description="Acidic residues" evidence="6">
    <location>
        <begin position="42"/>
        <end position="61"/>
    </location>
</feature>
<dbReference type="STRING" id="4577.A0A1D6EZG2"/>
<evidence type="ECO:0000256" key="5">
    <source>
        <dbReference type="ARBA" id="ARBA00022927"/>
    </source>
</evidence>
<evidence type="ECO:0000256" key="6">
    <source>
        <dbReference type="SAM" id="MobiDB-lite"/>
    </source>
</evidence>
<evidence type="ECO:0000256" key="2">
    <source>
        <dbReference type="ARBA" id="ARBA00022448"/>
    </source>
</evidence>
<dbReference type="PANTHER" id="PTHR10527">
    <property type="entry name" value="IMPORTIN BETA"/>
    <property type="match status" value="1"/>
</dbReference>
<proteinExistence type="predicted"/>
<keyword evidence="5" id="KW-0653">Protein transport</keyword>
<dbReference type="InParanoid" id="A0A1D6EZG2"/>
<evidence type="ECO:0000313" key="7">
    <source>
        <dbReference type="EMBL" id="ONM24663.1"/>
    </source>
</evidence>
<dbReference type="Gene3D" id="1.25.10.10">
    <property type="entry name" value="Leucine-rich Repeat Variant"/>
    <property type="match status" value="2"/>
</dbReference>
<keyword evidence="2" id="KW-0813">Transport</keyword>
<dbReference type="AlphaFoldDB" id="A0A1D6EZG2"/>
<evidence type="ECO:0000256" key="4">
    <source>
        <dbReference type="ARBA" id="ARBA00022737"/>
    </source>
</evidence>
<dbReference type="Gene3D" id="3.30.200.20">
    <property type="entry name" value="Phosphorylase Kinase, domain 1"/>
    <property type="match status" value="1"/>
</dbReference>
<dbReference type="InterPro" id="IPR016024">
    <property type="entry name" value="ARM-type_fold"/>
</dbReference>
<feature type="region of interest" description="Disordered" evidence="6">
    <location>
        <begin position="1"/>
        <end position="62"/>
    </location>
</feature>
<dbReference type="SUPFAM" id="SSF48371">
    <property type="entry name" value="ARM repeat"/>
    <property type="match status" value="1"/>
</dbReference>
<dbReference type="PROSITE" id="PS00018">
    <property type="entry name" value="EF_HAND_1"/>
    <property type="match status" value="1"/>
</dbReference>
<comment type="subcellular location">
    <subcellularLocation>
        <location evidence="1">Cytoplasm</location>
    </subcellularLocation>
</comment>
<dbReference type="SMR" id="A0A1D6EZG2"/>
<dbReference type="ExpressionAtlas" id="A0A1D6EZG2">
    <property type="expression patterns" value="baseline"/>
</dbReference>
<gene>
    <name evidence="7" type="ORF">ZEAMMB73_Zm00001d006654</name>
</gene>
<accession>A0A1D6EZG2</accession>
<dbReference type="GO" id="GO:0005737">
    <property type="term" value="C:cytoplasm"/>
    <property type="evidence" value="ECO:0007669"/>
    <property type="project" value="UniProtKB-SubCell"/>
</dbReference>
<protein>
    <submittedName>
        <fullName evidence="7">ARM repeat superfamily protein</fullName>
    </submittedName>
</protein>
<reference evidence="7" key="1">
    <citation type="submission" date="2015-12" db="EMBL/GenBank/DDBJ databases">
        <title>Update maize B73 reference genome by single molecule sequencing technologies.</title>
        <authorList>
            <consortium name="Maize Genome Sequencing Project"/>
            <person name="Ware D."/>
        </authorList>
    </citation>
    <scope>NUCLEOTIDE SEQUENCE [LARGE SCALE GENOMIC DNA]</scope>
    <source>
        <tissue evidence="7">Seedling</tissue>
    </source>
</reference>
<name>A0A1D6EZG2_MAIZE</name>
<dbReference type="GO" id="GO:0006606">
    <property type="term" value="P:protein import into nucleus"/>
    <property type="evidence" value="ECO:0007669"/>
    <property type="project" value="InterPro"/>
</dbReference>
<organism evidence="7">
    <name type="scientific">Zea mays</name>
    <name type="common">Maize</name>
    <dbReference type="NCBI Taxonomy" id="4577"/>
    <lineage>
        <taxon>Eukaryota</taxon>
        <taxon>Viridiplantae</taxon>
        <taxon>Streptophyta</taxon>
        <taxon>Embryophyta</taxon>
        <taxon>Tracheophyta</taxon>
        <taxon>Spermatophyta</taxon>
        <taxon>Magnoliopsida</taxon>
        <taxon>Liliopsida</taxon>
        <taxon>Poales</taxon>
        <taxon>Poaceae</taxon>
        <taxon>PACMAD clade</taxon>
        <taxon>Panicoideae</taxon>
        <taxon>Andropogonodae</taxon>
        <taxon>Andropogoneae</taxon>
        <taxon>Tripsacinae</taxon>
        <taxon>Zea</taxon>
    </lineage>
</organism>
<feature type="compositionally biased region" description="Basic residues" evidence="6">
    <location>
        <begin position="1"/>
        <end position="13"/>
    </location>
</feature>
<dbReference type="Gene3D" id="1.10.238.10">
    <property type="entry name" value="EF-hand"/>
    <property type="match status" value="1"/>
</dbReference>
<sequence>MDGRHHLLGRRKQTAVAGDVDVRPGPAERAAGVALEPGVEAADAEDVEEPGVEAADAEDVEEPHPNVTALHDVYEDACGVHPVLELCSCGELFDRIKHLASDLHVPSIPPIPTAALSVPKAAELELYGITDDLREFVKSMTISTVGRHDLSSKELDNLRIHFARICTNGENATLAKFEQVLKAMKLEALSPLAPRVFDLFDNNRDDTVDVRDVLCGLSSLRNFHGDEALQLCSQMYNVDRFGEMFSQVTTEEPRLWELNVETDVYTMDFLNEHWKNYERSAKASETTIHGASDETNIGIIRVVFGDERIMVCQIVAWARLCKCLGQDFLPYMSVVMPPLLQSAQLKPDVTITSAESDGDIESDDDSIETITFGDKRIGIRTSVLEEKATACNMLCCYADELKEGFFPWIDQVAPTLVPLPKFYFHEEVRRAAVAAMPEILRSAKLAVEKGQAQGRDESYVKQLSDYIILALVEALHKEPEAEMCSSMLDSLNECMQVVPAWLNCLPIKDDKIEAKAVHEQLCSMVESQYLPKVVLIFAEVLCNGTELATDETKNRMVNVLRRFLQTSPPDFLASTFSNLQPQQQLLLQSVLSA</sequence>
<dbReference type="InterPro" id="IPR040122">
    <property type="entry name" value="Importin_beta"/>
</dbReference>
<dbReference type="EMBL" id="CM007648">
    <property type="protein sequence ID" value="ONM24663.1"/>
    <property type="molecule type" value="Genomic_DNA"/>
</dbReference>
<dbReference type="InterPro" id="IPR011989">
    <property type="entry name" value="ARM-like"/>
</dbReference>
<dbReference type="InterPro" id="IPR018247">
    <property type="entry name" value="EF_Hand_1_Ca_BS"/>
</dbReference>
<keyword evidence="3" id="KW-0963">Cytoplasm</keyword>